<sequence length="127" mass="15295">MGYAVFVEELLVKRQLRTALSEAEREHVQKSQISQLSDDDLLNEYERHTSTHDSIYRAYSRLQRLWKQWQLIISANPEEEEILQNYVSKYGDFQDILKEAVLVLQRLDRERPLIEEELIKRQMEFEP</sequence>
<reference evidence="1 2" key="2">
    <citation type="submission" date="2018-11" db="EMBL/GenBank/DDBJ databases">
        <authorList>
            <consortium name="Pathogen Informatics"/>
        </authorList>
    </citation>
    <scope>NUCLEOTIDE SEQUENCE [LARGE SCALE GENOMIC DNA]</scope>
    <source>
        <strain evidence="1 2">MHpl1</strain>
    </source>
</reference>
<evidence type="ECO:0000313" key="2">
    <source>
        <dbReference type="Proteomes" id="UP000268014"/>
    </source>
</evidence>
<evidence type="ECO:0000313" key="1">
    <source>
        <dbReference type="EMBL" id="VDO27560.1"/>
    </source>
</evidence>
<dbReference type="EMBL" id="UZAF01016414">
    <property type="protein sequence ID" value="VDO27560.1"/>
    <property type="molecule type" value="Genomic_DNA"/>
</dbReference>
<organism evidence="3">
    <name type="scientific">Haemonchus placei</name>
    <name type="common">Barber's pole worm</name>
    <dbReference type="NCBI Taxonomy" id="6290"/>
    <lineage>
        <taxon>Eukaryota</taxon>
        <taxon>Metazoa</taxon>
        <taxon>Ecdysozoa</taxon>
        <taxon>Nematoda</taxon>
        <taxon>Chromadorea</taxon>
        <taxon>Rhabditida</taxon>
        <taxon>Rhabditina</taxon>
        <taxon>Rhabditomorpha</taxon>
        <taxon>Strongyloidea</taxon>
        <taxon>Trichostrongylidae</taxon>
        <taxon>Haemonchus</taxon>
    </lineage>
</organism>
<keyword evidence="2" id="KW-1185">Reference proteome</keyword>
<gene>
    <name evidence="1" type="ORF">HPLM_LOCUS5959</name>
</gene>
<dbReference type="Proteomes" id="UP000268014">
    <property type="component" value="Unassembled WGS sequence"/>
</dbReference>
<proteinExistence type="predicted"/>
<dbReference type="OrthoDB" id="5849590at2759"/>
<evidence type="ECO:0000313" key="3">
    <source>
        <dbReference type="WBParaSite" id="HPLM_0000596701-mRNA-1"/>
    </source>
</evidence>
<dbReference type="WBParaSite" id="HPLM_0000596701-mRNA-1">
    <property type="protein sequence ID" value="HPLM_0000596701-mRNA-1"/>
    <property type="gene ID" value="HPLM_0000596701"/>
</dbReference>
<dbReference type="OMA" id="YERHTST"/>
<protein>
    <submittedName>
        <fullName evidence="1 3">Uncharacterized protein</fullName>
    </submittedName>
</protein>
<dbReference type="AlphaFoldDB" id="A0A0N4W780"/>
<name>A0A0N4W780_HAEPC</name>
<accession>A0A0N4W780</accession>
<reference evidence="3" key="1">
    <citation type="submission" date="2017-02" db="UniProtKB">
        <authorList>
            <consortium name="WormBaseParasite"/>
        </authorList>
    </citation>
    <scope>IDENTIFICATION</scope>
</reference>